<sequence length="479" mass="56563">MALRLIKPEDFNDYSGRKNINDILVEDMLMEIFHYFSLRDIFPMRRVCRYWYELINKNLLKNRKELIICLVSYSTNKYFKREDIHECYYVKNFIKLIPLAPYHENLQILKVFNFMIGDWFQTNFLIHIKQLRSLTIAECTLSTTSFFRSLKYLTKLELINMGIDDEIVRQITFYLPQLVYLNLSKNSLISGKYMDRLPVTMKVLILTFCSLDIHNLYECIESLSKKGCQLEVLNLKYNYIGEDYDNTFSKYLKHLKEIKFSTKHIVKDSTNETFENLEKLVIFEMFGRGNEPLVSDSFFQSFFCVPFIRLKKLHLTSLTSKISDEIFAHCLTMCENIESLKLISICTLTNQSLRLISNLKLLKFLKLDKIQIDTDTAMKIIQQCSNLHTIIIDFNDTNNGGPSNSAFGLNERFIFDCIKFFQQHSERKLNIHIFRSLMPINHKQLTCIPNNLNIQILKSKYILHGPPMYDDHIDLGVHY</sequence>
<dbReference type="Gene3D" id="1.20.1280.50">
    <property type="match status" value="1"/>
</dbReference>
<protein>
    <submittedName>
        <fullName evidence="3">Uncharacterized protein LOC113795214</fullName>
    </submittedName>
</protein>
<proteinExistence type="predicted"/>
<accession>A0A6P6Y734</accession>
<evidence type="ECO:0000259" key="1">
    <source>
        <dbReference type="SMART" id="SM00256"/>
    </source>
</evidence>
<dbReference type="Gene3D" id="3.80.10.10">
    <property type="entry name" value="Ribonuclease Inhibitor"/>
    <property type="match status" value="2"/>
</dbReference>
<dbReference type="AlphaFoldDB" id="A0A6P6Y734"/>
<evidence type="ECO:0000313" key="2">
    <source>
        <dbReference type="Proteomes" id="UP000515146"/>
    </source>
</evidence>
<dbReference type="SUPFAM" id="SSF81383">
    <property type="entry name" value="F-box domain"/>
    <property type="match status" value="1"/>
</dbReference>
<gene>
    <name evidence="3" type="primary">LOC113795214</name>
</gene>
<dbReference type="InParanoid" id="A0A6P6Y734"/>
<dbReference type="Proteomes" id="UP000515146">
    <property type="component" value="Unplaced"/>
</dbReference>
<dbReference type="OMA" id="NCMADIN"/>
<dbReference type="SUPFAM" id="SSF52047">
    <property type="entry name" value="RNI-like"/>
    <property type="match status" value="1"/>
</dbReference>
<dbReference type="InterPro" id="IPR032675">
    <property type="entry name" value="LRR_dom_sf"/>
</dbReference>
<dbReference type="OrthoDB" id="10257471at2759"/>
<dbReference type="InterPro" id="IPR001810">
    <property type="entry name" value="F-box_dom"/>
</dbReference>
<evidence type="ECO:0000313" key="3">
    <source>
        <dbReference type="RefSeq" id="XP_027201207.1"/>
    </source>
</evidence>
<organism evidence="2 3">
    <name type="scientific">Dermatophagoides pteronyssinus</name>
    <name type="common">European house dust mite</name>
    <dbReference type="NCBI Taxonomy" id="6956"/>
    <lineage>
        <taxon>Eukaryota</taxon>
        <taxon>Metazoa</taxon>
        <taxon>Ecdysozoa</taxon>
        <taxon>Arthropoda</taxon>
        <taxon>Chelicerata</taxon>
        <taxon>Arachnida</taxon>
        <taxon>Acari</taxon>
        <taxon>Acariformes</taxon>
        <taxon>Sarcoptiformes</taxon>
        <taxon>Astigmata</taxon>
        <taxon>Psoroptidia</taxon>
        <taxon>Analgoidea</taxon>
        <taxon>Pyroglyphidae</taxon>
        <taxon>Dermatophagoidinae</taxon>
        <taxon>Dermatophagoides</taxon>
    </lineage>
</organism>
<name>A0A6P6Y734_DERPT</name>
<feature type="domain" description="F-box" evidence="1">
    <location>
        <begin position="24"/>
        <end position="64"/>
    </location>
</feature>
<dbReference type="CDD" id="cd09917">
    <property type="entry name" value="F-box_SF"/>
    <property type="match status" value="1"/>
</dbReference>
<dbReference type="RefSeq" id="XP_027201207.1">
    <property type="nucleotide sequence ID" value="XM_027345406.1"/>
</dbReference>
<dbReference type="InterPro" id="IPR036047">
    <property type="entry name" value="F-box-like_dom_sf"/>
</dbReference>
<dbReference type="SMART" id="SM00256">
    <property type="entry name" value="FBOX"/>
    <property type="match status" value="1"/>
</dbReference>
<dbReference type="Pfam" id="PF12937">
    <property type="entry name" value="F-box-like"/>
    <property type="match status" value="1"/>
</dbReference>
<reference evidence="3" key="1">
    <citation type="submission" date="2025-08" db="UniProtKB">
        <authorList>
            <consortium name="RefSeq"/>
        </authorList>
    </citation>
    <scope>IDENTIFICATION</scope>
    <source>
        <strain evidence="3">Airmid</strain>
    </source>
</reference>
<keyword evidence="2" id="KW-1185">Reference proteome</keyword>
<dbReference type="KEGG" id="dpte:113795214"/>